<evidence type="ECO:0000313" key="1">
    <source>
        <dbReference type="EMBL" id="RDU61198.1"/>
    </source>
</evidence>
<protein>
    <submittedName>
        <fullName evidence="1">Uncharacterized protein</fullName>
    </submittedName>
</protein>
<comment type="caution">
    <text evidence="1">The sequence shown here is derived from an EMBL/GenBank/DDBJ whole genome shotgun (WGS) entry which is preliminary data.</text>
</comment>
<organism evidence="1 2">
    <name type="scientific">Helicobacter didelphidarum</name>
    <dbReference type="NCBI Taxonomy" id="2040648"/>
    <lineage>
        <taxon>Bacteria</taxon>
        <taxon>Pseudomonadati</taxon>
        <taxon>Campylobacterota</taxon>
        <taxon>Epsilonproteobacteria</taxon>
        <taxon>Campylobacterales</taxon>
        <taxon>Helicobacteraceae</taxon>
        <taxon>Helicobacter</taxon>
    </lineage>
</organism>
<evidence type="ECO:0000313" key="2">
    <source>
        <dbReference type="Proteomes" id="UP000256379"/>
    </source>
</evidence>
<dbReference type="EMBL" id="NXLQ01000070">
    <property type="protein sequence ID" value="RDU61198.1"/>
    <property type="molecule type" value="Genomic_DNA"/>
</dbReference>
<dbReference type="AlphaFoldDB" id="A0A3D8I7U4"/>
<dbReference type="OrthoDB" id="5324960at2"/>
<dbReference type="RefSeq" id="WP_115543909.1">
    <property type="nucleotide sequence ID" value="NZ_NXLQ01000070.1"/>
</dbReference>
<reference evidence="1 2" key="1">
    <citation type="submission" date="2018-04" db="EMBL/GenBank/DDBJ databases">
        <title>Novel Campyloabacter and Helicobacter Species and Strains.</title>
        <authorList>
            <person name="Mannion A.J."/>
            <person name="Shen Z."/>
            <person name="Fox J.G."/>
        </authorList>
    </citation>
    <scope>NUCLEOTIDE SEQUENCE [LARGE SCALE GENOMIC DNA]</scope>
    <source>
        <strain evidence="1 2">MIT 17-337</strain>
    </source>
</reference>
<name>A0A3D8I7U4_9HELI</name>
<accession>A0A3D8I7U4</accession>
<proteinExistence type="predicted"/>
<gene>
    <name evidence="1" type="ORF">CQA53_10485</name>
</gene>
<sequence length="137" mass="16133">MRIFYMILVICVFLYADNFKSITILKLNKPTFKVHKEDEDKEYYVNAVRESCNTQIVKDFQEEHIINFFKKAKEYYEDSGIGVEAAYCTFPCRITGIIKLDSIIYDFELNEGGYAKLKNKDEKRDFGDEQRYGECGI</sequence>
<dbReference type="Proteomes" id="UP000256379">
    <property type="component" value="Unassembled WGS sequence"/>
</dbReference>
<keyword evidence="2" id="KW-1185">Reference proteome</keyword>